<keyword evidence="4" id="KW-1003">Cell membrane</keyword>
<dbReference type="SMART" id="SM00304">
    <property type="entry name" value="HAMP"/>
    <property type="match status" value="1"/>
</dbReference>
<dbReference type="InterPro" id="IPR003661">
    <property type="entry name" value="HisK_dim/P_dom"/>
</dbReference>
<evidence type="ECO:0000256" key="5">
    <source>
        <dbReference type="ARBA" id="ARBA00022519"/>
    </source>
</evidence>
<comment type="caution">
    <text evidence="19">The sequence shown here is derived from an EMBL/GenBank/DDBJ whole genome shotgun (WGS) entry which is preliminary data.</text>
</comment>
<dbReference type="Pfam" id="PF00512">
    <property type="entry name" value="HisKA"/>
    <property type="match status" value="1"/>
</dbReference>
<keyword evidence="8 16" id="KW-0812">Transmembrane</keyword>
<dbReference type="InterPro" id="IPR004358">
    <property type="entry name" value="Sig_transdc_His_kin-like_C"/>
</dbReference>
<organism evidence="19 20">
    <name type="scientific">Aliidongia dinghuensis</name>
    <dbReference type="NCBI Taxonomy" id="1867774"/>
    <lineage>
        <taxon>Bacteria</taxon>
        <taxon>Pseudomonadati</taxon>
        <taxon>Pseudomonadota</taxon>
        <taxon>Alphaproteobacteria</taxon>
        <taxon>Rhodospirillales</taxon>
        <taxon>Dongiaceae</taxon>
        <taxon>Aliidongia</taxon>
    </lineage>
</organism>
<dbReference type="InterPro" id="IPR003594">
    <property type="entry name" value="HATPase_dom"/>
</dbReference>
<evidence type="ECO:0000259" key="18">
    <source>
        <dbReference type="PROSITE" id="PS50885"/>
    </source>
</evidence>
<keyword evidence="11" id="KW-0067">ATP-binding</keyword>
<evidence type="ECO:0000256" key="14">
    <source>
        <dbReference type="ARBA" id="ARBA00023136"/>
    </source>
</evidence>
<dbReference type="Gene3D" id="3.30.565.10">
    <property type="entry name" value="Histidine kinase-like ATPase, C-terminal domain"/>
    <property type="match status" value="1"/>
</dbReference>
<dbReference type="InterPro" id="IPR050980">
    <property type="entry name" value="2C_sensor_his_kinase"/>
</dbReference>
<feature type="transmembrane region" description="Helical" evidence="16">
    <location>
        <begin position="12"/>
        <end position="36"/>
    </location>
</feature>
<feature type="domain" description="HAMP" evidence="18">
    <location>
        <begin position="273"/>
        <end position="325"/>
    </location>
</feature>
<accession>A0A8J2YTH7</accession>
<protein>
    <recommendedName>
        <fullName evidence="3">histidine kinase</fullName>
        <ecNumber evidence="3">2.7.13.3</ecNumber>
    </recommendedName>
</protein>
<name>A0A8J2YTH7_9PROT</name>
<keyword evidence="13" id="KW-0902">Two-component regulatory system</keyword>
<sequence length="530" mass="57070">MRRLLARFAFDSLFAHVALILLVNLILVQAVAIGLIDLEIEAFDFGLQRLPERVASVIKQLDAAPADQCVAAGAALSRDIVTVTVRNTPMPTETGPRGPAARIPLDTHLVRTQGFSPLNELSFYLKLHLGDYLPDPSRQIVTLRGRGPFHPDGEPPPPPTGPDGRPEPPPDGPPPHDLAQRDLASHGPGVAPDGPPPGEPAAGPGAGEPEPRAFRMGLHGPEVFGHVGVQLLNGCWAEITLHGPPPAFGWIRMLLRIGAFGLVIVLCSLWFARRAARNLSQFSTAADAVGRSVDAPLLPETGPREVKLAAKAFNRMQERLRRFVNDRTQMLAAISHDLRTPLTRLRLRAEFVEDDAQRSRMLNDIAEMESMIAATLAFARDDAVREPRAPQDLDQLLDQLASDLCDSGLPVAYEPGEPVIVPCSAQAIRRAIGNLAENAVKYGNMARLSLHRDGDLVTILVDDDGPGIAPELAEQVFQPFFRLEGSRNRDTGGVGLGLSVARTIIRGHGGDITLTNCPEGGLRATVTLPA</sequence>
<keyword evidence="6" id="KW-0597">Phosphoprotein</keyword>
<dbReference type="GO" id="GO:0005524">
    <property type="term" value="F:ATP binding"/>
    <property type="evidence" value="ECO:0007669"/>
    <property type="project" value="UniProtKB-KW"/>
</dbReference>
<dbReference type="EMBL" id="BMJQ01000004">
    <property type="protein sequence ID" value="GGF13113.1"/>
    <property type="molecule type" value="Genomic_DNA"/>
</dbReference>
<evidence type="ECO:0000256" key="8">
    <source>
        <dbReference type="ARBA" id="ARBA00022692"/>
    </source>
</evidence>
<evidence type="ECO:0000256" key="12">
    <source>
        <dbReference type="ARBA" id="ARBA00022989"/>
    </source>
</evidence>
<dbReference type="InterPro" id="IPR036097">
    <property type="entry name" value="HisK_dim/P_sf"/>
</dbReference>
<keyword evidence="5" id="KW-0997">Cell inner membrane</keyword>
<reference evidence="19" key="1">
    <citation type="journal article" date="2014" name="Int. J. Syst. Evol. Microbiol.">
        <title>Complete genome sequence of Corynebacterium casei LMG S-19264T (=DSM 44701T), isolated from a smear-ripened cheese.</title>
        <authorList>
            <consortium name="US DOE Joint Genome Institute (JGI-PGF)"/>
            <person name="Walter F."/>
            <person name="Albersmeier A."/>
            <person name="Kalinowski J."/>
            <person name="Ruckert C."/>
        </authorList>
    </citation>
    <scope>NUCLEOTIDE SEQUENCE</scope>
    <source>
        <strain evidence="19">CGMCC 1.15725</strain>
    </source>
</reference>
<dbReference type="PRINTS" id="PR00344">
    <property type="entry name" value="BCTRLSENSOR"/>
</dbReference>
<comment type="subcellular location">
    <subcellularLocation>
        <location evidence="2">Cell inner membrane</location>
        <topology evidence="2">Multi-pass membrane protein</topology>
    </subcellularLocation>
</comment>
<dbReference type="SUPFAM" id="SSF47384">
    <property type="entry name" value="Homodimeric domain of signal transducing histidine kinase"/>
    <property type="match status" value="1"/>
</dbReference>
<dbReference type="PANTHER" id="PTHR44936:SF5">
    <property type="entry name" value="SENSOR HISTIDINE KINASE ENVZ"/>
    <property type="match status" value="1"/>
</dbReference>
<keyword evidence="9" id="KW-0547">Nucleotide-binding</keyword>
<dbReference type="AlphaFoldDB" id="A0A8J2YTH7"/>
<evidence type="ECO:0000256" key="10">
    <source>
        <dbReference type="ARBA" id="ARBA00022777"/>
    </source>
</evidence>
<proteinExistence type="predicted"/>
<dbReference type="SMART" id="SM00388">
    <property type="entry name" value="HisKA"/>
    <property type="match status" value="1"/>
</dbReference>
<dbReference type="PROSITE" id="PS50109">
    <property type="entry name" value="HIS_KIN"/>
    <property type="match status" value="1"/>
</dbReference>
<dbReference type="EC" id="2.7.13.3" evidence="3"/>
<gene>
    <name evidence="19" type="ORF">GCM10011611_18520</name>
</gene>
<dbReference type="GO" id="GO:0005886">
    <property type="term" value="C:plasma membrane"/>
    <property type="evidence" value="ECO:0007669"/>
    <property type="project" value="UniProtKB-SubCell"/>
</dbReference>
<dbReference type="PANTHER" id="PTHR44936">
    <property type="entry name" value="SENSOR PROTEIN CREC"/>
    <property type="match status" value="1"/>
</dbReference>
<evidence type="ECO:0000256" key="6">
    <source>
        <dbReference type="ARBA" id="ARBA00022553"/>
    </source>
</evidence>
<comment type="catalytic activity">
    <reaction evidence="1">
        <text>ATP + protein L-histidine = ADP + protein N-phospho-L-histidine.</text>
        <dbReference type="EC" id="2.7.13.3"/>
    </reaction>
</comment>
<evidence type="ECO:0000256" key="3">
    <source>
        <dbReference type="ARBA" id="ARBA00012438"/>
    </source>
</evidence>
<dbReference type="InterPro" id="IPR003660">
    <property type="entry name" value="HAMP_dom"/>
</dbReference>
<keyword evidence="14 16" id="KW-0472">Membrane</keyword>
<dbReference type="SUPFAM" id="SSF55874">
    <property type="entry name" value="ATPase domain of HSP90 chaperone/DNA topoisomerase II/histidine kinase"/>
    <property type="match status" value="1"/>
</dbReference>
<keyword evidence="12 16" id="KW-1133">Transmembrane helix</keyword>
<feature type="compositionally biased region" description="Pro residues" evidence="15">
    <location>
        <begin position="154"/>
        <end position="176"/>
    </location>
</feature>
<evidence type="ECO:0000256" key="16">
    <source>
        <dbReference type="SAM" id="Phobius"/>
    </source>
</evidence>
<evidence type="ECO:0000256" key="13">
    <source>
        <dbReference type="ARBA" id="ARBA00023012"/>
    </source>
</evidence>
<feature type="domain" description="Histidine kinase" evidence="17">
    <location>
        <begin position="333"/>
        <end position="530"/>
    </location>
</feature>
<evidence type="ECO:0000259" key="17">
    <source>
        <dbReference type="PROSITE" id="PS50109"/>
    </source>
</evidence>
<evidence type="ECO:0000256" key="2">
    <source>
        <dbReference type="ARBA" id="ARBA00004429"/>
    </source>
</evidence>
<dbReference type="SMART" id="SM00387">
    <property type="entry name" value="HATPase_c"/>
    <property type="match status" value="1"/>
</dbReference>
<evidence type="ECO:0000313" key="19">
    <source>
        <dbReference type="EMBL" id="GGF13113.1"/>
    </source>
</evidence>
<evidence type="ECO:0000256" key="15">
    <source>
        <dbReference type="SAM" id="MobiDB-lite"/>
    </source>
</evidence>
<evidence type="ECO:0000313" key="20">
    <source>
        <dbReference type="Proteomes" id="UP000646365"/>
    </source>
</evidence>
<evidence type="ECO:0000256" key="11">
    <source>
        <dbReference type="ARBA" id="ARBA00022840"/>
    </source>
</evidence>
<evidence type="ECO:0000256" key="9">
    <source>
        <dbReference type="ARBA" id="ARBA00022741"/>
    </source>
</evidence>
<dbReference type="GO" id="GO:0000155">
    <property type="term" value="F:phosphorelay sensor kinase activity"/>
    <property type="evidence" value="ECO:0007669"/>
    <property type="project" value="InterPro"/>
</dbReference>
<keyword evidence="20" id="KW-1185">Reference proteome</keyword>
<reference evidence="19" key="2">
    <citation type="submission" date="2020-09" db="EMBL/GenBank/DDBJ databases">
        <authorList>
            <person name="Sun Q."/>
            <person name="Zhou Y."/>
        </authorList>
    </citation>
    <scope>NUCLEOTIDE SEQUENCE</scope>
    <source>
        <strain evidence="19">CGMCC 1.15725</strain>
    </source>
</reference>
<dbReference type="Gene3D" id="1.10.287.130">
    <property type="match status" value="1"/>
</dbReference>
<keyword evidence="10" id="KW-0418">Kinase</keyword>
<evidence type="ECO:0000256" key="1">
    <source>
        <dbReference type="ARBA" id="ARBA00000085"/>
    </source>
</evidence>
<feature type="transmembrane region" description="Helical" evidence="16">
    <location>
        <begin position="253"/>
        <end position="272"/>
    </location>
</feature>
<evidence type="ECO:0000256" key="4">
    <source>
        <dbReference type="ARBA" id="ARBA00022475"/>
    </source>
</evidence>
<dbReference type="CDD" id="cd00082">
    <property type="entry name" value="HisKA"/>
    <property type="match status" value="1"/>
</dbReference>
<dbReference type="InterPro" id="IPR005467">
    <property type="entry name" value="His_kinase_dom"/>
</dbReference>
<dbReference type="Pfam" id="PF02518">
    <property type="entry name" value="HATPase_c"/>
    <property type="match status" value="1"/>
</dbReference>
<dbReference type="Proteomes" id="UP000646365">
    <property type="component" value="Unassembled WGS sequence"/>
</dbReference>
<dbReference type="InterPro" id="IPR036890">
    <property type="entry name" value="HATPase_C_sf"/>
</dbReference>
<feature type="region of interest" description="Disordered" evidence="15">
    <location>
        <begin position="139"/>
        <end position="217"/>
    </location>
</feature>
<dbReference type="RefSeq" id="WP_229743601.1">
    <property type="nucleotide sequence ID" value="NZ_BMJQ01000004.1"/>
</dbReference>
<evidence type="ECO:0000256" key="7">
    <source>
        <dbReference type="ARBA" id="ARBA00022679"/>
    </source>
</evidence>
<dbReference type="Pfam" id="PF00672">
    <property type="entry name" value="HAMP"/>
    <property type="match status" value="1"/>
</dbReference>
<keyword evidence="7" id="KW-0808">Transferase</keyword>
<dbReference type="PROSITE" id="PS50885">
    <property type="entry name" value="HAMP"/>
    <property type="match status" value="1"/>
</dbReference>